<dbReference type="AlphaFoldDB" id="A0A7X6FNN7"/>
<evidence type="ECO:0000313" key="1">
    <source>
        <dbReference type="EMBL" id="NKW09155.1"/>
    </source>
</evidence>
<dbReference type="EMBL" id="JAAXZB010000001">
    <property type="protein sequence ID" value="NKW09155.1"/>
    <property type="molecule type" value="Genomic_DNA"/>
</dbReference>
<sequence length="71" mass="7523">MAQVFDSMAYAAALERQGFKSATARALAETTRDHVVNRVATKDDIENAVERAKLQTIIVLGGIVATATASS</sequence>
<gene>
    <name evidence="1" type="ORF">HGG76_02600</name>
</gene>
<evidence type="ECO:0000313" key="2">
    <source>
        <dbReference type="Proteomes" id="UP000558475"/>
    </source>
</evidence>
<proteinExistence type="predicted"/>
<name>A0A7X6FNN7_9HYPH</name>
<protein>
    <submittedName>
        <fullName evidence="1">Uncharacterized protein</fullName>
    </submittedName>
</protein>
<accession>A0A7X6FNN7</accession>
<organism evidence="1 2">
    <name type="scientific">Brucella tritici</name>
    <dbReference type="NCBI Taxonomy" id="94626"/>
    <lineage>
        <taxon>Bacteria</taxon>
        <taxon>Pseudomonadati</taxon>
        <taxon>Pseudomonadota</taxon>
        <taxon>Alphaproteobacteria</taxon>
        <taxon>Hyphomicrobiales</taxon>
        <taxon>Brucellaceae</taxon>
        <taxon>Brucella/Ochrobactrum group</taxon>
        <taxon>Brucella</taxon>
    </lineage>
</organism>
<reference evidence="1 2" key="1">
    <citation type="submission" date="2020-04" db="EMBL/GenBank/DDBJ databases">
        <title>Whole genome sequencing of clinical and environmental type strains of Ochrobactrum.</title>
        <authorList>
            <person name="Dharne M."/>
        </authorList>
    </citation>
    <scope>NUCLEOTIDE SEQUENCE [LARGE SCALE GENOMIC DNA]</scope>
    <source>
        <strain evidence="1 2">DSM 13340</strain>
    </source>
</reference>
<comment type="caution">
    <text evidence="1">The sequence shown here is derived from an EMBL/GenBank/DDBJ whole genome shotgun (WGS) entry which is preliminary data.</text>
</comment>
<dbReference type="Proteomes" id="UP000558475">
    <property type="component" value="Unassembled WGS sequence"/>
</dbReference>